<dbReference type="AlphaFoldDB" id="A0AAV8TF90"/>
<dbReference type="InterPro" id="IPR004265">
    <property type="entry name" value="Dirigent"/>
</dbReference>
<evidence type="ECO:0000256" key="1">
    <source>
        <dbReference type="ARBA" id="ARBA00010746"/>
    </source>
</evidence>
<dbReference type="Proteomes" id="UP001159364">
    <property type="component" value="Linkage Group LG05"/>
</dbReference>
<comment type="subunit">
    <text evidence="2 4">Homodimer.</text>
</comment>
<name>A0AAV8TF90_9ROSI</name>
<keyword evidence="4" id="KW-0732">Signal</keyword>
<reference evidence="5 6" key="1">
    <citation type="submission" date="2021-09" db="EMBL/GenBank/DDBJ databases">
        <title>Genomic insights and catalytic innovation underlie evolution of tropane alkaloids biosynthesis.</title>
        <authorList>
            <person name="Wang Y.-J."/>
            <person name="Tian T."/>
            <person name="Huang J.-P."/>
            <person name="Huang S.-X."/>
        </authorList>
    </citation>
    <scope>NUCLEOTIDE SEQUENCE [LARGE SCALE GENOMIC DNA]</scope>
    <source>
        <strain evidence="5">KIB-2018</strain>
        <tissue evidence="5">Leaf</tissue>
    </source>
</reference>
<comment type="similarity">
    <text evidence="1 4">Belongs to the plant dirigent protein family.</text>
</comment>
<dbReference type="Gene3D" id="2.40.480.10">
    <property type="entry name" value="Allene oxide cyclase-like"/>
    <property type="match status" value="1"/>
</dbReference>
<dbReference type="GO" id="GO:0009699">
    <property type="term" value="P:phenylpropanoid biosynthetic process"/>
    <property type="evidence" value="ECO:0007669"/>
    <property type="project" value="UniProtKB-ARBA"/>
</dbReference>
<proteinExistence type="inferred from homology"/>
<dbReference type="EMBL" id="JAIWQS010000005">
    <property type="protein sequence ID" value="KAJ8765076.1"/>
    <property type="molecule type" value="Genomic_DNA"/>
</dbReference>
<feature type="signal peptide" evidence="4">
    <location>
        <begin position="1"/>
        <end position="20"/>
    </location>
</feature>
<protein>
    <recommendedName>
        <fullName evidence="4">Dirigent protein</fullName>
    </recommendedName>
</protein>
<comment type="function">
    <text evidence="4">Dirigent proteins impart stereoselectivity on the phenoxy radical-coupling reaction, yielding optically active lignans from two molecules of coniferyl alcohol in the biosynthesis of lignans, flavonolignans, and alkaloids and thus plays a central role in plant secondary metabolism.</text>
</comment>
<gene>
    <name evidence="5" type="ORF">K2173_010555</name>
</gene>
<comment type="subcellular location">
    <subcellularLocation>
        <location evidence="4">Secreted</location>
        <location evidence="4">Extracellular space</location>
        <location evidence="4">Apoplast</location>
    </subcellularLocation>
</comment>
<organism evidence="5 6">
    <name type="scientific">Erythroxylum novogranatense</name>
    <dbReference type="NCBI Taxonomy" id="1862640"/>
    <lineage>
        <taxon>Eukaryota</taxon>
        <taxon>Viridiplantae</taxon>
        <taxon>Streptophyta</taxon>
        <taxon>Embryophyta</taxon>
        <taxon>Tracheophyta</taxon>
        <taxon>Spermatophyta</taxon>
        <taxon>Magnoliopsida</taxon>
        <taxon>eudicotyledons</taxon>
        <taxon>Gunneridae</taxon>
        <taxon>Pentapetalae</taxon>
        <taxon>rosids</taxon>
        <taxon>fabids</taxon>
        <taxon>Malpighiales</taxon>
        <taxon>Erythroxylaceae</taxon>
        <taxon>Erythroxylum</taxon>
    </lineage>
</organism>
<evidence type="ECO:0000313" key="5">
    <source>
        <dbReference type="EMBL" id="KAJ8765076.1"/>
    </source>
</evidence>
<sequence length="175" mass="18947">MVKLCLVLLIISLVATATWANRVASPKHKTNLIHLQFYFHDRVTGNDITAVRVVSSPLKNSATFFGNITISDDPLTEGPDPNSKLVGRAQGLYASVGRDTLCLFNAYSFYMTNGIYNGSSFNVFGRNPTPNKVREVSIVGGTGAFRGARGFAILNTYYVSATIAVVGYNVTISLD</sequence>
<comment type="caution">
    <text evidence="5">The sequence shown here is derived from an EMBL/GenBank/DDBJ whole genome shotgun (WGS) entry which is preliminary data.</text>
</comment>
<feature type="chain" id="PRO_5043100028" description="Dirigent protein" evidence="4">
    <location>
        <begin position="21"/>
        <end position="175"/>
    </location>
</feature>
<evidence type="ECO:0000256" key="3">
    <source>
        <dbReference type="ARBA" id="ARBA00022525"/>
    </source>
</evidence>
<dbReference type="PANTHER" id="PTHR21495">
    <property type="entry name" value="NUCLEOPORIN-RELATED"/>
    <property type="match status" value="1"/>
</dbReference>
<evidence type="ECO:0000256" key="2">
    <source>
        <dbReference type="ARBA" id="ARBA00011738"/>
    </source>
</evidence>
<evidence type="ECO:0000256" key="4">
    <source>
        <dbReference type="RuleBase" id="RU363099"/>
    </source>
</evidence>
<keyword evidence="3 4" id="KW-0964">Secreted</keyword>
<keyword evidence="6" id="KW-1185">Reference proteome</keyword>
<accession>A0AAV8TF90</accession>
<dbReference type="InterPro" id="IPR044859">
    <property type="entry name" value="Allene_oxi_cyc_Dirigent"/>
</dbReference>
<dbReference type="GO" id="GO:0048046">
    <property type="term" value="C:apoplast"/>
    <property type="evidence" value="ECO:0007669"/>
    <property type="project" value="UniProtKB-SubCell"/>
</dbReference>
<keyword evidence="4" id="KW-0052">Apoplast</keyword>
<evidence type="ECO:0000313" key="6">
    <source>
        <dbReference type="Proteomes" id="UP001159364"/>
    </source>
</evidence>
<dbReference type="Pfam" id="PF03018">
    <property type="entry name" value="Dirigent"/>
    <property type="match status" value="1"/>
</dbReference>